<comment type="similarity">
    <text evidence="3">Belongs to the eukaryotic ribosomal protein eL8 family.</text>
</comment>
<dbReference type="PROSITE" id="PS01082">
    <property type="entry name" value="RIBOSOMAL_L7AE"/>
    <property type="match status" value="1"/>
</dbReference>
<dbReference type="AlphaFoldDB" id="A0A401KU77"/>
<dbReference type="InterPro" id="IPR004037">
    <property type="entry name" value="Ribosomal_eL8-like_CS"/>
</dbReference>
<evidence type="ECO:0000256" key="9">
    <source>
        <dbReference type="ARBA" id="ARBA00022692"/>
    </source>
</evidence>
<dbReference type="Proteomes" id="UP000286921">
    <property type="component" value="Unassembled WGS sequence"/>
</dbReference>
<dbReference type="EC" id="2.4.1.-" evidence="13"/>
<dbReference type="GO" id="GO:0000009">
    <property type="term" value="F:alpha-1,6-mannosyltransferase activity"/>
    <property type="evidence" value="ECO:0007669"/>
    <property type="project" value="InterPro"/>
</dbReference>
<dbReference type="UniPathway" id="UPA00196"/>
<evidence type="ECO:0000256" key="12">
    <source>
        <dbReference type="ARBA" id="ARBA00023136"/>
    </source>
</evidence>
<evidence type="ECO:0000256" key="6">
    <source>
        <dbReference type="ARBA" id="ARBA00022502"/>
    </source>
</evidence>
<name>A0A401KU77_ASPAW</name>
<dbReference type="GO" id="GO:0005789">
    <property type="term" value="C:endoplasmic reticulum membrane"/>
    <property type="evidence" value="ECO:0007669"/>
    <property type="project" value="UniProtKB-SubCell"/>
</dbReference>
<dbReference type="PANTHER" id="PTHR12468:SF2">
    <property type="entry name" value="GPI MANNOSYLTRANSFERASE 2"/>
    <property type="match status" value="1"/>
</dbReference>
<evidence type="ECO:0000256" key="7">
    <source>
        <dbReference type="ARBA" id="ARBA00022676"/>
    </source>
</evidence>
<evidence type="ECO:0000313" key="17">
    <source>
        <dbReference type="Proteomes" id="UP000286921"/>
    </source>
</evidence>
<keyword evidence="9 13" id="KW-0812">Transmembrane</keyword>
<evidence type="ECO:0000313" key="16">
    <source>
        <dbReference type="EMBL" id="GCB22795.1"/>
    </source>
</evidence>
<evidence type="ECO:0000256" key="3">
    <source>
        <dbReference type="ARBA" id="ARBA00007337"/>
    </source>
</evidence>
<feature type="transmembrane region" description="Helical" evidence="13">
    <location>
        <begin position="586"/>
        <end position="607"/>
    </location>
</feature>
<proteinExistence type="inferred from homology"/>
<evidence type="ECO:0000256" key="2">
    <source>
        <dbReference type="ARBA" id="ARBA00004687"/>
    </source>
</evidence>
<dbReference type="FunFam" id="3.30.1330.30:FF:000027">
    <property type="entry name" value="H/ACA ribonucleoprotein complex subunit 2"/>
    <property type="match status" value="1"/>
</dbReference>
<evidence type="ECO:0000259" key="15">
    <source>
        <dbReference type="Pfam" id="PF01248"/>
    </source>
</evidence>
<comment type="pathway">
    <text evidence="2 13">Glycolipid biosynthesis; glycosylphosphatidylinositol-anchor biosynthesis.</text>
</comment>
<feature type="transmembrane region" description="Helical" evidence="13">
    <location>
        <begin position="534"/>
        <end position="555"/>
    </location>
</feature>
<evidence type="ECO:0000256" key="13">
    <source>
        <dbReference type="RuleBase" id="RU363112"/>
    </source>
</evidence>
<evidence type="ECO:0000256" key="1">
    <source>
        <dbReference type="ARBA" id="ARBA00004477"/>
    </source>
</evidence>
<dbReference type="GO" id="GO:0004376">
    <property type="term" value="F:GPI mannosyltransferase activity"/>
    <property type="evidence" value="ECO:0007669"/>
    <property type="project" value="InterPro"/>
</dbReference>
<dbReference type="GO" id="GO:1990904">
    <property type="term" value="C:ribonucleoprotein complex"/>
    <property type="evidence" value="ECO:0007669"/>
    <property type="project" value="InterPro"/>
</dbReference>
<dbReference type="Pfam" id="PF04188">
    <property type="entry name" value="Mannosyl_trans2"/>
    <property type="match status" value="1"/>
</dbReference>
<feature type="domain" description="Ribosomal protein eL8/eL30/eS12/Gadd45" evidence="15">
    <location>
        <begin position="99"/>
        <end position="200"/>
    </location>
</feature>
<dbReference type="STRING" id="105351.A0A401KU77"/>
<feature type="transmembrane region" description="Helical" evidence="13">
    <location>
        <begin position="649"/>
        <end position="672"/>
    </location>
</feature>
<comment type="function">
    <text evidence="13">Mannosyltransferase involved in glycosylphosphatidylinositol-anchor biosynthesis.</text>
</comment>
<keyword evidence="6 13" id="KW-0337">GPI-anchor biosynthesis</keyword>
<protein>
    <recommendedName>
        <fullName evidence="5 13">GPI mannosyltransferase 2</fullName>
        <ecNumber evidence="13">2.4.1.-</ecNumber>
    </recommendedName>
</protein>
<comment type="similarity">
    <text evidence="4 13">Belongs to the PIGV family.</text>
</comment>
<organism evidence="16 17">
    <name type="scientific">Aspergillus awamori</name>
    <name type="common">Black koji mold</name>
    <dbReference type="NCBI Taxonomy" id="105351"/>
    <lineage>
        <taxon>Eukaryota</taxon>
        <taxon>Fungi</taxon>
        <taxon>Dikarya</taxon>
        <taxon>Ascomycota</taxon>
        <taxon>Pezizomycotina</taxon>
        <taxon>Eurotiomycetes</taxon>
        <taxon>Eurotiomycetidae</taxon>
        <taxon>Eurotiales</taxon>
        <taxon>Aspergillaceae</taxon>
        <taxon>Aspergillus</taxon>
    </lineage>
</organism>
<feature type="transmembrane region" description="Helical" evidence="13">
    <location>
        <begin position="613"/>
        <end position="629"/>
    </location>
</feature>
<evidence type="ECO:0000256" key="14">
    <source>
        <dbReference type="SAM" id="MobiDB-lite"/>
    </source>
</evidence>
<comment type="caution">
    <text evidence="13">Lacks conserved residue(s) required for the propagation of feature annotation.</text>
</comment>
<keyword evidence="11 13" id="KW-1133">Transmembrane helix</keyword>
<dbReference type="SUPFAM" id="SSF55315">
    <property type="entry name" value="L30e-like"/>
    <property type="match status" value="1"/>
</dbReference>
<dbReference type="GO" id="GO:0006506">
    <property type="term" value="P:GPI anchor biosynthetic process"/>
    <property type="evidence" value="ECO:0007669"/>
    <property type="project" value="UniProtKB-UniPathway"/>
</dbReference>
<dbReference type="Pfam" id="PF01248">
    <property type="entry name" value="Ribosomal_L7Ae"/>
    <property type="match status" value="1"/>
</dbReference>
<evidence type="ECO:0000256" key="10">
    <source>
        <dbReference type="ARBA" id="ARBA00022824"/>
    </source>
</evidence>
<keyword evidence="8 13" id="KW-0808">Transferase</keyword>
<evidence type="ECO:0000256" key="11">
    <source>
        <dbReference type="ARBA" id="ARBA00022989"/>
    </source>
</evidence>
<comment type="caution">
    <text evidence="16">The sequence shown here is derived from an EMBL/GenBank/DDBJ whole genome shotgun (WGS) entry which is preliminary data.</text>
</comment>
<sequence>MAKERTEKKDKREKKEKRAEKDGVSKTSKKEKKEKKDKVALADAVEKELTTKVLDGIDQAATEAPVNGAEAEHMDVDSRPVGAIVPFASPLVEDKSAKKVLKSVKKAAVNKCLKRGVKEVVKALRKSPIPAANASIGVPNGVVILAADISPMDVISHIPVLCEDHGIPYVFVTSRAELGNSAATKRPTSVVMVVPKSASKGKKKDGEDDGEDFTEVFEELAKLAQKEAKKASLLLLAILTPGSGYDTSTTLFPWHRNTDEIEGLVPSILRRISTKLTRWDSIYFNEAARRGHLFEQEWAFSYAFSRFINLLASGFAHTGALPYEFKESVLGITISHAAHATSVVVLYHLACTIFPGTQGRKLAFIASCLHITSPAGLFLSAPCTESTYSLLSFTGTLLFAQSFGARGISTSIKDSFLVLAGILYGLSTAVRGNGLLNGILLLEEACRVLYSLTQAFSFAKLRRLVAVGCGGICTGVGFVLPQYVAYQQFCSTHTATNEDSSREWCHRTLPSIYSFVQDHYWDNGFLRYWTLSNVPLFALASPMLAILVCSAFWTLGVGYSRKKMPTNTAQQEFPNGKLTGRLLRSLAAPQITLAVMVFFCNHVQIITRLASGYPVWYIWTATLIMNRYIGPSSASKRQLEERTNGANGYWQIIVQYMVIYAAVQGVLFAAFLPPA</sequence>
<evidence type="ECO:0000256" key="5">
    <source>
        <dbReference type="ARBA" id="ARBA00013795"/>
    </source>
</evidence>
<dbReference type="GO" id="GO:0031501">
    <property type="term" value="C:mannosyltransferase complex"/>
    <property type="evidence" value="ECO:0007669"/>
    <property type="project" value="TreeGrafter"/>
</dbReference>
<dbReference type="InterPro" id="IPR029064">
    <property type="entry name" value="Ribosomal_eL30-like_sf"/>
</dbReference>
<keyword evidence="17" id="KW-1185">Reference proteome</keyword>
<keyword evidence="7 13" id="KW-0328">Glycosyltransferase</keyword>
<evidence type="ECO:0000256" key="8">
    <source>
        <dbReference type="ARBA" id="ARBA00022679"/>
    </source>
</evidence>
<dbReference type="InterPro" id="IPR004038">
    <property type="entry name" value="Ribosomal_eL8/eL30/eS12/Gad45"/>
</dbReference>
<reference evidence="16 17" key="1">
    <citation type="submission" date="2016-09" db="EMBL/GenBank/DDBJ databases">
        <title>Aspergillus awamori IFM 58123T.</title>
        <authorList>
            <person name="Kusuya Y."/>
            <person name="Shimizu M."/>
            <person name="Takahashi H."/>
            <person name="Yaguchi T."/>
        </authorList>
    </citation>
    <scope>NUCLEOTIDE SEQUENCE [LARGE SCALE GENOMIC DNA]</scope>
    <source>
        <strain evidence="16 17">IFM 58123</strain>
    </source>
</reference>
<dbReference type="EMBL" id="BDHI01000014">
    <property type="protein sequence ID" value="GCB22795.1"/>
    <property type="molecule type" value="Genomic_DNA"/>
</dbReference>
<accession>A0A401KU77</accession>
<gene>
    <name evidence="16" type="ORF">AAWM_05680</name>
</gene>
<feature type="compositionally biased region" description="Basic and acidic residues" evidence="14">
    <location>
        <begin position="1"/>
        <end position="10"/>
    </location>
</feature>
<keyword evidence="12 13" id="KW-0472">Membrane</keyword>
<evidence type="ECO:0000256" key="4">
    <source>
        <dbReference type="ARBA" id="ARBA00008698"/>
    </source>
</evidence>
<keyword evidence="10 13" id="KW-0256">Endoplasmic reticulum</keyword>
<feature type="region of interest" description="Disordered" evidence="14">
    <location>
        <begin position="1"/>
        <end position="41"/>
    </location>
</feature>
<dbReference type="Gene3D" id="3.30.1330.30">
    <property type="match status" value="1"/>
</dbReference>
<dbReference type="GO" id="GO:0042254">
    <property type="term" value="P:ribosome biogenesis"/>
    <property type="evidence" value="ECO:0007669"/>
    <property type="project" value="InterPro"/>
</dbReference>
<dbReference type="PANTHER" id="PTHR12468">
    <property type="entry name" value="GPI MANNOSYLTRANSFERASE 2"/>
    <property type="match status" value="1"/>
</dbReference>
<comment type="subcellular location">
    <subcellularLocation>
        <location evidence="1 13">Endoplasmic reticulum membrane</location>
        <topology evidence="1 13">Multi-pass membrane protein</topology>
    </subcellularLocation>
</comment>
<dbReference type="InterPro" id="IPR007315">
    <property type="entry name" value="PIG-V/Gpi18"/>
</dbReference>